<feature type="compositionally biased region" description="Low complexity" evidence="1">
    <location>
        <begin position="23"/>
        <end position="39"/>
    </location>
</feature>
<dbReference type="EMBL" id="CM008052">
    <property type="protein sequence ID" value="PAN40124.2"/>
    <property type="molecule type" value="Genomic_DNA"/>
</dbReference>
<proteinExistence type="predicted"/>
<sequence>MQSMGPARLWPRGACSSGRSNHRGSPLSPLSHPRSSTPTIKIERNEARPHPTGSRPDPLHRHLPVRRCVASGRRRIWPPPPPPSPAGRVLLLHGQHQWPRQQCAVASRKAITGTSVTSSQPRW</sequence>
<dbReference type="AlphaFoldDB" id="A0A2S3IAF1"/>
<feature type="region of interest" description="Disordered" evidence="1">
    <location>
        <begin position="1"/>
        <end position="63"/>
    </location>
</feature>
<organism evidence="2">
    <name type="scientific">Panicum hallii</name>
    <dbReference type="NCBI Taxonomy" id="206008"/>
    <lineage>
        <taxon>Eukaryota</taxon>
        <taxon>Viridiplantae</taxon>
        <taxon>Streptophyta</taxon>
        <taxon>Embryophyta</taxon>
        <taxon>Tracheophyta</taxon>
        <taxon>Spermatophyta</taxon>
        <taxon>Magnoliopsida</taxon>
        <taxon>Liliopsida</taxon>
        <taxon>Poales</taxon>
        <taxon>Poaceae</taxon>
        <taxon>PACMAD clade</taxon>
        <taxon>Panicoideae</taxon>
        <taxon>Panicodae</taxon>
        <taxon>Paniceae</taxon>
        <taxon>Panicinae</taxon>
        <taxon>Panicum</taxon>
        <taxon>Panicum sect. Panicum</taxon>
    </lineage>
</organism>
<reference evidence="2" key="1">
    <citation type="submission" date="2018-04" db="EMBL/GenBank/DDBJ databases">
        <title>WGS assembly of Panicum hallii.</title>
        <authorList>
            <person name="Lovell J."/>
            <person name="Jenkins J."/>
            <person name="Lowry D."/>
            <person name="Mamidi S."/>
            <person name="Sreedasyam A."/>
            <person name="Weng X."/>
            <person name="Barry K."/>
            <person name="Bonette J."/>
            <person name="Campitelli B."/>
            <person name="Daum C."/>
            <person name="Gordon S."/>
            <person name="Gould B."/>
            <person name="Lipzen A."/>
            <person name="Macqueen A."/>
            <person name="Palacio-Mejia J."/>
            <person name="Plott C."/>
            <person name="Shakirov E."/>
            <person name="Shu S."/>
            <person name="Yoshinaga Y."/>
            <person name="Zane M."/>
            <person name="Rokhsar D."/>
            <person name="Grimwood J."/>
            <person name="Schmutz J."/>
            <person name="Juenger T."/>
        </authorList>
    </citation>
    <scope>NUCLEOTIDE SEQUENCE [LARGE SCALE GENOMIC DNA]</scope>
    <source>
        <strain evidence="2">FIL2</strain>
    </source>
</reference>
<protein>
    <submittedName>
        <fullName evidence="2">Uncharacterized protein</fullName>
    </submittedName>
</protein>
<dbReference type="Proteomes" id="UP000243499">
    <property type="component" value="Chromosome 7"/>
</dbReference>
<evidence type="ECO:0000313" key="2">
    <source>
        <dbReference type="EMBL" id="PAN40124.2"/>
    </source>
</evidence>
<dbReference type="Gramene" id="PAN40124">
    <property type="protein sequence ID" value="PAN40124"/>
    <property type="gene ID" value="PAHAL_7G271700"/>
</dbReference>
<name>A0A2S3IAF1_9POAL</name>
<accession>A0A2S3IAF1</accession>
<gene>
    <name evidence="2" type="ORF">PAHAL_7G271700</name>
</gene>
<evidence type="ECO:0000256" key="1">
    <source>
        <dbReference type="SAM" id="MobiDB-lite"/>
    </source>
</evidence>